<dbReference type="Proteomes" id="UP000544122">
    <property type="component" value="Unassembled WGS sequence"/>
</dbReference>
<protein>
    <submittedName>
        <fullName evidence="1">Uncharacterized protein</fullName>
    </submittedName>
</protein>
<accession>A0A7Y4LYN2</accession>
<sequence>MELPLADADLRSGAASEFDRHVQSLETRTRRILSCTPRDSFAWLVAFGLQVAHEVSARSFDLLAASYETSPNEAWVGLRRIIVAIPLALAAPEHIQRMILDEFQNLVRHRFVEIPARVYFNAPAEIRALLESRIEQLNPSSKKLFSEELEKLRS</sequence>
<dbReference type="AlphaFoldDB" id="A0A7Y4LYN2"/>
<reference evidence="1 2" key="1">
    <citation type="submission" date="2020-03" db="EMBL/GenBank/DDBJ databases">
        <title>Bradyrhizobium diversity isolated from nodules of Indigofera sp.</title>
        <authorList>
            <person name="Klepa M."/>
            <person name="Helene L."/>
            <person name="Hungria M."/>
        </authorList>
    </citation>
    <scope>NUCLEOTIDE SEQUENCE [LARGE SCALE GENOMIC DNA]</scope>
    <source>
        <strain evidence="1 2">WSM 1791</strain>
    </source>
</reference>
<name>A0A7Y4LYN2_9BRAD</name>
<dbReference type="RefSeq" id="WP_171582895.1">
    <property type="nucleotide sequence ID" value="NZ_JAAVLX010000011.1"/>
</dbReference>
<dbReference type="EMBL" id="JAAVLX010000011">
    <property type="protein sequence ID" value="NOJ43693.1"/>
    <property type="molecule type" value="Genomic_DNA"/>
</dbReference>
<proteinExistence type="predicted"/>
<evidence type="ECO:0000313" key="2">
    <source>
        <dbReference type="Proteomes" id="UP000544122"/>
    </source>
</evidence>
<organism evidence="1 2">
    <name type="scientific">Bradyrhizobium australiense</name>
    <dbReference type="NCBI Taxonomy" id="2721161"/>
    <lineage>
        <taxon>Bacteria</taxon>
        <taxon>Pseudomonadati</taxon>
        <taxon>Pseudomonadota</taxon>
        <taxon>Alphaproteobacteria</taxon>
        <taxon>Hyphomicrobiales</taxon>
        <taxon>Nitrobacteraceae</taxon>
        <taxon>Bradyrhizobium</taxon>
    </lineage>
</organism>
<evidence type="ECO:0000313" key="1">
    <source>
        <dbReference type="EMBL" id="NOJ43693.1"/>
    </source>
</evidence>
<comment type="caution">
    <text evidence="1">The sequence shown here is derived from an EMBL/GenBank/DDBJ whole genome shotgun (WGS) entry which is preliminary data.</text>
</comment>
<keyword evidence="2" id="KW-1185">Reference proteome</keyword>
<gene>
    <name evidence="1" type="ORF">HCN58_29730</name>
</gene>